<dbReference type="EMBL" id="JH930476">
    <property type="protein sequence ID" value="EKM51969.1"/>
    <property type="molecule type" value="Genomic_DNA"/>
</dbReference>
<keyword evidence="2" id="KW-1185">Reference proteome</keyword>
<dbReference type="RefSeq" id="XP_007399760.1">
    <property type="nucleotide sequence ID" value="XM_007399698.1"/>
</dbReference>
<proteinExistence type="predicted"/>
<feature type="non-terminal residue" evidence="1">
    <location>
        <position position="132"/>
    </location>
</feature>
<gene>
    <name evidence="1" type="ORF">PHACADRAFT_102630</name>
</gene>
<name>K5VZC9_PHACS</name>
<evidence type="ECO:0000313" key="2">
    <source>
        <dbReference type="Proteomes" id="UP000008370"/>
    </source>
</evidence>
<reference evidence="1 2" key="1">
    <citation type="journal article" date="2012" name="BMC Genomics">
        <title>Comparative genomics of the white-rot fungi, Phanerochaete carnosa and P. chrysosporium, to elucidate the genetic basis of the distinct wood types they colonize.</title>
        <authorList>
            <person name="Suzuki H."/>
            <person name="MacDonald J."/>
            <person name="Syed K."/>
            <person name="Salamov A."/>
            <person name="Hori C."/>
            <person name="Aerts A."/>
            <person name="Henrissat B."/>
            <person name="Wiebenga A."/>
            <person name="vanKuyk P.A."/>
            <person name="Barry K."/>
            <person name="Lindquist E."/>
            <person name="LaButti K."/>
            <person name="Lapidus A."/>
            <person name="Lucas S."/>
            <person name="Coutinho P."/>
            <person name="Gong Y."/>
            <person name="Samejima M."/>
            <person name="Mahadevan R."/>
            <person name="Abou-Zaid M."/>
            <person name="de Vries R.P."/>
            <person name="Igarashi K."/>
            <person name="Yadav J.S."/>
            <person name="Grigoriev I.V."/>
            <person name="Master E.R."/>
        </authorList>
    </citation>
    <scope>NUCLEOTIDE SEQUENCE [LARGE SCALE GENOMIC DNA]</scope>
    <source>
        <strain evidence="1 2">HHB-10118-sp</strain>
    </source>
</reference>
<dbReference type="InParanoid" id="K5VZC9"/>
<evidence type="ECO:0000313" key="1">
    <source>
        <dbReference type="EMBL" id="EKM51969.1"/>
    </source>
</evidence>
<organism evidence="1 2">
    <name type="scientific">Phanerochaete carnosa (strain HHB-10118-sp)</name>
    <name type="common">White-rot fungus</name>
    <name type="synonym">Peniophora carnosa</name>
    <dbReference type="NCBI Taxonomy" id="650164"/>
    <lineage>
        <taxon>Eukaryota</taxon>
        <taxon>Fungi</taxon>
        <taxon>Dikarya</taxon>
        <taxon>Basidiomycota</taxon>
        <taxon>Agaricomycotina</taxon>
        <taxon>Agaricomycetes</taxon>
        <taxon>Polyporales</taxon>
        <taxon>Phanerochaetaceae</taxon>
        <taxon>Phanerochaete</taxon>
    </lineage>
</organism>
<dbReference type="AlphaFoldDB" id="K5VZC9"/>
<dbReference type="KEGG" id="pco:PHACADRAFT_102630"/>
<dbReference type="HOGENOM" id="CLU_1922123_0_0_1"/>
<dbReference type="GeneID" id="18907233"/>
<accession>K5VZC9</accession>
<protein>
    <submittedName>
        <fullName evidence="1">Uncharacterized protein</fullName>
    </submittedName>
</protein>
<dbReference type="OrthoDB" id="10402315at2759"/>
<sequence>RRALLDIPAVVIEEVNEDELPDNRVAERKVTFSALLGYYEQRQQLCYRHALVLESMLQECPENRPWLESHGFDVEKLVRYLRWNPAEQLRQLEHMEPARRARYSKQLQTQHRRNLRHMEENLAKVMPVRGSK</sequence>
<dbReference type="Proteomes" id="UP000008370">
    <property type="component" value="Unassembled WGS sequence"/>
</dbReference>